<dbReference type="AlphaFoldDB" id="A0A371IW39"/>
<dbReference type="Proteomes" id="UP000243494">
    <property type="component" value="Unassembled WGS sequence"/>
</dbReference>
<gene>
    <name evidence="2" type="ORF">CHF27_000405</name>
</gene>
<comment type="caution">
    <text evidence="2">The sequence shown here is derived from an EMBL/GenBank/DDBJ whole genome shotgun (WGS) entry which is preliminary data.</text>
</comment>
<feature type="domain" description="Gfo/Idh/MocA-like oxidoreductase N-terminal" evidence="1">
    <location>
        <begin position="4"/>
        <end position="126"/>
    </location>
</feature>
<evidence type="ECO:0000313" key="2">
    <source>
        <dbReference type="EMBL" id="RDY24695.1"/>
    </source>
</evidence>
<dbReference type="PANTHER" id="PTHR43377:SF2">
    <property type="entry name" value="BINDING ROSSMANN FOLD OXIDOREDUCTASE, PUTATIVE (AFU_ORTHOLOGUE AFUA_4G00560)-RELATED"/>
    <property type="match status" value="1"/>
</dbReference>
<dbReference type="EMBL" id="NOJZ02000001">
    <property type="protein sequence ID" value="RDY24695.1"/>
    <property type="molecule type" value="Genomic_DNA"/>
</dbReference>
<dbReference type="PANTHER" id="PTHR43377">
    <property type="entry name" value="BILIVERDIN REDUCTASE A"/>
    <property type="match status" value="1"/>
</dbReference>
<dbReference type="Pfam" id="PF01408">
    <property type="entry name" value="GFO_IDH_MocA"/>
    <property type="match status" value="1"/>
</dbReference>
<evidence type="ECO:0000259" key="1">
    <source>
        <dbReference type="Pfam" id="PF01408"/>
    </source>
</evidence>
<name>A0A371IW39_9FIRM</name>
<dbReference type="SUPFAM" id="SSF51735">
    <property type="entry name" value="NAD(P)-binding Rossmann-fold domains"/>
    <property type="match status" value="1"/>
</dbReference>
<organism evidence="2 3">
    <name type="scientific">Romboutsia maritimum</name>
    <dbReference type="NCBI Taxonomy" id="2020948"/>
    <lineage>
        <taxon>Bacteria</taxon>
        <taxon>Bacillati</taxon>
        <taxon>Bacillota</taxon>
        <taxon>Clostridia</taxon>
        <taxon>Peptostreptococcales</taxon>
        <taxon>Peptostreptococcaceae</taxon>
        <taxon>Romboutsia</taxon>
    </lineage>
</organism>
<evidence type="ECO:0000313" key="3">
    <source>
        <dbReference type="Proteomes" id="UP000243494"/>
    </source>
</evidence>
<accession>A0A371IW39</accession>
<dbReference type="Gene3D" id="3.30.360.10">
    <property type="entry name" value="Dihydrodipicolinate Reductase, domain 2"/>
    <property type="match status" value="1"/>
</dbReference>
<dbReference type="SUPFAM" id="SSF55347">
    <property type="entry name" value="Glyceraldehyde-3-phosphate dehydrogenase-like, C-terminal domain"/>
    <property type="match status" value="1"/>
</dbReference>
<dbReference type="InterPro" id="IPR036291">
    <property type="entry name" value="NAD(P)-bd_dom_sf"/>
</dbReference>
<protein>
    <submittedName>
        <fullName evidence="2">Gfo/Idh/MocA family oxidoreductase</fullName>
    </submittedName>
</protein>
<sequence length="424" mass="48912">MGKVKVAIIGAGLRGTYKYGEYIQKNLSLCEVVAIVEPKKGRRDTFVKKYNINKDNVFDNFEDFFEKGKIADAVIICNSDERHYDYLNKSLEIGYHVLLENPMTNSLDKLVHIKELANKFNDRVFMSCNELRYTKFFNKLKEIIQSQELGQLVNIQYKDNIGHWNYAHNYIRGNWRNSSDSSPIIVSRNCNDIDVLIYLIESNCKKISSFGRLKHLNNENMNLNMSESCLRCSIENKCPYSAKKIYLEKDRNIKYSVHINPSESNLKEILEKGPYGRCVYMCDNNVCDNMVSILEFENGVNVTLNSSAFTKEPNKLINMMFSFGEVSGNFIDGKIKIEKFSQENFIEININEDIKDEMLNTELISDFIGLINKQINKNTILDNIQSHIVSFAGEYSRVSSEVVTIDEFFDNAVEMTKQIESVLI</sequence>
<proteinExistence type="predicted"/>
<dbReference type="GO" id="GO:0000166">
    <property type="term" value="F:nucleotide binding"/>
    <property type="evidence" value="ECO:0007669"/>
    <property type="project" value="InterPro"/>
</dbReference>
<reference evidence="2 3" key="1">
    <citation type="journal article" date="2017" name="Genome Announc.">
        <title>Draft Genome Sequence of Romboutsia maritimum sp. nov. Strain CCRI-22766(T), Isolated from Coastal Estuarine Mud.</title>
        <authorList>
            <person name="Maheux A.F."/>
            <person name="Boudreau D.K."/>
            <person name="Berube E."/>
            <person name="Boissinot M."/>
            <person name="Raymond F."/>
            <person name="Brodeur S."/>
            <person name="Corbeil J."/>
            <person name="Brightwell G."/>
            <person name="Broda D."/>
            <person name="Omar R.F."/>
            <person name="Bergeron M.G."/>
        </authorList>
    </citation>
    <scope>NUCLEOTIDE SEQUENCE [LARGE SCALE GENOMIC DNA]</scope>
    <source>
        <strain evidence="2 3">CCRI-22766</strain>
    </source>
</reference>
<dbReference type="RefSeq" id="WP_095404946.1">
    <property type="nucleotide sequence ID" value="NZ_NOJZ02000001.1"/>
</dbReference>
<dbReference type="Gene3D" id="3.40.50.720">
    <property type="entry name" value="NAD(P)-binding Rossmann-like Domain"/>
    <property type="match status" value="1"/>
</dbReference>
<dbReference type="InterPro" id="IPR000683">
    <property type="entry name" value="Gfo/Idh/MocA-like_OxRdtase_N"/>
</dbReference>
<keyword evidence="3" id="KW-1185">Reference proteome</keyword>
<dbReference type="InterPro" id="IPR051450">
    <property type="entry name" value="Gfo/Idh/MocA_Oxidoreductases"/>
</dbReference>
<dbReference type="OrthoDB" id="9781966at2"/>